<dbReference type="OrthoDB" id="1488560at2"/>
<dbReference type="Pfam" id="PF22714">
    <property type="entry name" value="SNaCT8"/>
    <property type="match status" value="1"/>
</dbReference>
<name>A0A4R4KQ63_9BACT</name>
<dbReference type="InterPro" id="IPR055038">
    <property type="entry name" value="SNaCT8"/>
</dbReference>
<evidence type="ECO:0000313" key="3">
    <source>
        <dbReference type="Proteomes" id="UP000295706"/>
    </source>
</evidence>
<evidence type="ECO:0000259" key="1">
    <source>
        <dbReference type="PROSITE" id="PS50837"/>
    </source>
</evidence>
<dbReference type="EMBL" id="SMJU01000001">
    <property type="protein sequence ID" value="TDB69086.1"/>
    <property type="molecule type" value="Genomic_DNA"/>
</dbReference>
<proteinExistence type="predicted"/>
<comment type="caution">
    <text evidence="2">The sequence shown here is derived from an EMBL/GenBank/DDBJ whole genome shotgun (WGS) entry which is preliminary data.</text>
</comment>
<dbReference type="PANTHER" id="PTHR46312">
    <property type="entry name" value="NACHT DOMAIN-CONTAINING PROTEIN"/>
    <property type="match status" value="1"/>
</dbReference>
<dbReference type="PROSITE" id="PS50837">
    <property type="entry name" value="NACHT"/>
    <property type="match status" value="1"/>
</dbReference>
<dbReference type="SUPFAM" id="SSF52540">
    <property type="entry name" value="P-loop containing nucleoside triphosphate hydrolases"/>
    <property type="match status" value="1"/>
</dbReference>
<dbReference type="Proteomes" id="UP000295706">
    <property type="component" value="Unassembled WGS sequence"/>
</dbReference>
<dbReference type="InterPro" id="IPR007111">
    <property type="entry name" value="NACHT_NTPase"/>
</dbReference>
<keyword evidence="3" id="KW-1185">Reference proteome</keyword>
<dbReference type="Pfam" id="PF05729">
    <property type="entry name" value="NACHT"/>
    <property type="match status" value="1"/>
</dbReference>
<gene>
    <name evidence="2" type="ORF">EZE20_01760</name>
</gene>
<feature type="domain" description="NACHT" evidence="1">
    <location>
        <begin position="88"/>
        <end position="208"/>
    </location>
</feature>
<sequence length="594" mass="70327">MTNQLEVSNLLNPIIETYKAISDEMKALFEFGLDDYLNTQTEKYYFTYTFIHRGEKVRFNDIYFPVKSKYKNLITSFENIESIFEEYNKITIIGSAGSGKTTLVRHIFLNALKTSKKIPVLIELRNLNEFNGQFEDLLINKILKTKVMPSKLIFNRAIESGKFLFLFDGYDEIYSDKKQEINRQIELFVDSYPKNYFLISTRPGSGIENFPRFNDFRMQNLNDKDVSGFIEKIVDNNERKHRIRKNAFDPQNSNYIQYLRNPLLLSMFIMAFENHPEIPNRKSSFYRNVFDTLYSKHDGITKNSFPREKKTKLQRDEFEEILSIFSYLTLYEGKYSFTLEYLSDLILKIQKITDLSFTVENLIYDLHTSISILILDGFEYYFPHKSIQEYFAALFISKLQINKKQKAYDNLSKALEYSSNDFSFNFWSLCKELDETTFISYYLTPKLNDIYLKLEGKIGKELLEAYFNIIGPSLMIVSPDNKHISEFKIYRFASFNNSILEFCKAYNYDEIWSFPTIANINEELLNIQKKRKFTNSGTEDFGEFMYDKEVIDLFIKHGFNEKVEKIKNQIIEIINKWEADVNRKNSFIDILLDE</sequence>
<accession>A0A4R4KQ63</accession>
<organism evidence="2 3">
    <name type="scientific">Arundinibacter roseus</name>
    <dbReference type="NCBI Taxonomy" id="2070510"/>
    <lineage>
        <taxon>Bacteria</taxon>
        <taxon>Pseudomonadati</taxon>
        <taxon>Bacteroidota</taxon>
        <taxon>Cytophagia</taxon>
        <taxon>Cytophagales</taxon>
        <taxon>Spirosomataceae</taxon>
        <taxon>Arundinibacter</taxon>
    </lineage>
</organism>
<evidence type="ECO:0000313" key="2">
    <source>
        <dbReference type="EMBL" id="TDB69086.1"/>
    </source>
</evidence>
<dbReference type="InterPro" id="IPR027417">
    <property type="entry name" value="P-loop_NTPase"/>
</dbReference>
<dbReference type="AlphaFoldDB" id="A0A4R4KQ63"/>
<dbReference type="RefSeq" id="WP_132113832.1">
    <property type="nucleotide sequence ID" value="NZ_SMJU01000001.1"/>
</dbReference>
<protein>
    <submittedName>
        <fullName evidence="2">NACHT domain-containing protein</fullName>
    </submittedName>
</protein>
<reference evidence="2 3" key="1">
    <citation type="submission" date="2019-02" db="EMBL/GenBank/DDBJ databases">
        <title>Arundinibacter roseus gen. nov., sp. nov., a new member of the family Cytophagaceae.</title>
        <authorList>
            <person name="Szuroczki S."/>
            <person name="Khayer B."/>
            <person name="Sproer C."/>
            <person name="Toumi M."/>
            <person name="Szabo A."/>
            <person name="Felfoldi T."/>
            <person name="Schumann P."/>
            <person name="Toth E."/>
        </authorList>
    </citation>
    <scope>NUCLEOTIDE SEQUENCE [LARGE SCALE GENOMIC DNA]</scope>
    <source>
        <strain evidence="2 3">DMA-k-7a</strain>
    </source>
</reference>
<dbReference type="Gene3D" id="3.40.50.300">
    <property type="entry name" value="P-loop containing nucleotide triphosphate hydrolases"/>
    <property type="match status" value="1"/>
</dbReference>
<dbReference type="PANTHER" id="PTHR46312:SF2">
    <property type="entry name" value="NUCLEOTIDE-BINDING OLIGOMERIZATION DOMAIN-CONTAINING PROTEIN 2-LIKE"/>
    <property type="match status" value="1"/>
</dbReference>